<keyword evidence="3" id="KW-1185">Reference proteome</keyword>
<organism evidence="2 3">
    <name type="scientific">Prorocentrum cordatum</name>
    <dbReference type="NCBI Taxonomy" id="2364126"/>
    <lineage>
        <taxon>Eukaryota</taxon>
        <taxon>Sar</taxon>
        <taxon>Alveolata</taxon>
        <taxon>Dinophyceae</taxon>
        <taxon>Prorocentrales</taxon>
        <taxon>Prorocentraceae</taxon>
        <taxon>Prorocentrum</taxon>
    </lineage>
</organism>
<protein>
    <recommendedName>
        <fullName evidence="1">EF-hand domain-containing protein</fullName>
    </recommendedName>
</protein>
<proteinExistence type="predicted"/>
<comment type="caution">
    <text evidence="2">The sequence shown here is derived from an EMBL/GenBank/DDBJ whole genome shotgun (WGS) entry which is preliminary data.</text>
</comment>
<feature type="domain" description="EF-hand" evidence="1">
    <location>
        <begin position="81"/>
        <end position="116"/>
    </location>
</feature>
<name>A0ABN9TD30_9DINO</name>
<reference evidence="2" key="1">
    <citation type="submission" date="2023-10" db="EMBL/GenBank/DDBJ databases">
        <authorList>
            <person name="Chen Y."/>
            <person name="Shah S."/>
            <person name="Dougan E. K."/>
            <person name="Thang M."/>
            <person name="Chan C."/>
        </authorList>
    </citation>
    <scope>NUCLEOTIDE SEQUENCE [LARGE SCALE GENOMIC DNA]</scope>
</reference>
<accession>A0ABN9TD30</accession>
<dbReference type="Gene3D" id="1.10.238.10">
    <property type="entry name" value="EF-hand"/>
    <property type="match status" value="1"/>
</dbReference>
<feature type="non-terminal residue" evidence="2">
    <location>
        <position position="1"/>
    </location>
</feature>
<dbReference type="CDD" id="cd00051">
    <property type="entry name" value="EFh"/>
    <property type="match status" value="1"/>
</dbReference>
<feature type="domain" description="EF-hand" evidence="1">
    <location>
        <begin position="39"/>
        <end position="74"/>
    </location>
</feature>
<evidence type="ECO:0000313" key="3">
    <source>
        <dbReference type="Proteomes" id="UP001189429"/>
    </source>
</evidence>
<dbReference type="Pfam" id="PF13499">
    <property type="entry name" value="EF-hand_7"/>
    <property type="match status" value="1"/>
</dbReference>
<dbReference type="InterPro" id="IPR002048">
    <property type="entry name" value="EF_hand_dom"/>
</dbReference>
<dbReference type="EMBL" id="CAUYUJ010014575">
    <property type="protein sequence ID" value="CAK0843400.1"/>
    <property type="molecule type" value="Genomic_DNA"/>
</dbReference>
<evidence type="ECO:0000259" key="1">
    <source>
        <dbReference type="PROSITE" id="PS50222"/>
    </source>
</evidence>
<sequence length="127" mass="14079">GAVGAIVAVRAHRQTGGYNVTPLSDADRRRHEQAWKEYRHKVKLNRLIAKYDTNNSKKLEKDQLVRLLTEIDSSTPPGTAPSEEEVNFVLKAADKAHDGCISADEVEDAMCVWMTYVDEAPGVGREA</sequence>
<evidence type="ECO:0000313" key="2">
    <source>
        <dbReference type="EMBL" id="CAK0843400.1"/>
    </source>
</evidence>
<dbReference type="Proteomes" id="UP001189429">
    <property type="component" value="Unassembled WGS sequence"/>
</dbReference>
<dbReference type="SUPFAM" id="SSF47473">
    <property type="entry name" value="EF-hand"/>
    <property type="match status" value="1"/>
</dbReference>
<dbReference type="InterPro" id="IPR011992">
    <property type="entry name" value="EF-hand-dom_pair"/>
</dbReference>
<gene>
    <name evidence="2" type="ORF">PCOR1329_LOCUS37749</name>
</gene>
<dbReference type="PROSITE" id="PS50222">
    <property type="entry name" value="EF_HAND_2"/>
    <property type="match status" value="2"/>
</dbReference>